<sequence length="347" mass="38979">MMLSIAPRVRPRHGPCPLVLLLLDLRNLVRVLITIPTSAAPITFLRRAPAAEHQPAPGTYQNTLPQMMLLLLLLVMVEAFAEQLHVWPGNSGGNSFDERSTNEFVLAGVCRLLKLELCRQRPMPRVTRDSSIALHISTQSFLNCLVRMAYRKGLQQELSGSMNTVNTFACSSEIRCSPNTAVSEKNAIGDQQIKSTHGEHAVVGHAEQRQDGHRNGERPADRHDVAGVPQRQPLVQVHRVRNGVVALERYHRKRVHGKLRTKHRQKAGQLAPGAHLPRDCVHAKFAQRRGIDHGQKAEIDAHEEIGRSKITHQKPWYVHFRAGKDKHKHHRSVTEHGQQKDDPNATP</sequence>
<proteinExistence type="predicted"/>
<dbReference type="AlphaFoldDB" id="A0A182SJ03"/>
<evidence type="ECO:0000256" key="1">
    <source>
        <dbReference type="SAM" id="MobiDB-lite"/>
    </source>
</evidence>
<dbReference type="Proteomes" id="UP000075901">
    <property type="component" value="Unassembled WGS sequence"/>
</dbReference>
<reference evidence="2" key="2">
    <citation type="submission" date="2020-05" db="UniProtKB">
        <authorList>
            <consortium name="EnsemblMetazoa"/>
        </authorList>
    </citation>
    <scope>IDENTIFICATION</scope>
    <source>
        <strain evidence="2">maculatus3</strain>
    </source>
</reference>
<reference evidence="3" key="1">
    <citation type="submission" date="2013-09" db="EMBL/GenBank/DDBJ databases">
        <title>The Genome Sequence of Anopheles maculatus species B.</title>
        <authorList>
            <consortium name="The Broad Institute Genomics Platform"/>
            <person name="Neafsey D.E."/>
            <person name="Besansky N."/>
            <person name="Howell P."/>
            <person name="Walton C."/>
            <person name="Young S.K."/>
            <person name="Zeng Q."/>
            <person name="Gargeya S."/>
            <person name="Fitzgerald M."/>
            <person name="Haas B."/>
            <person name="Abouelleil A."/>
            <person name="Allen A.W."/>
            <person name="Alvarado L."/>
            <person name="Arachchi H.M."/>
            <person name="Berlin A.M."/>
            <person name="Chapman S.B."/>
            <person name="Gainer-Dewar J."/>
            <person name="Goldberg J."/>
            <person name="Griggs A."/>
            <person name="Gujja S."/>
            <person name="Hansen M."/>
            <person name="Howarth C."/>
            <person name="Imamovic A."/>
            <person name="Ireland A."/>
            <person name="Larimer J."/>
            <person name="McCowan C."/>
            <person name="Murphy C."/>
            <person name="Pearson M."/>
            <person name="Poon T.W."/>
            <person name="Priest M."/>
            <person name="Roberts A."/>
            <person name="Saif S."/>
            <person name="Shea T."/>
            <person name="Sisk P."/>
            <person name="Sykes S."/>
            <person name="Wortman J."/>
            <person name="Nusbaum C."/>
            <person name="Birren B."/>
        </authorList>
    </citation>
    <scope>NUCLEOTIDE SEQUENCE [LARGE SCALE GENOMIC DNA]</scope>
    <source>
        <strain evidence="3">maculatus3</strain>
    </source>
</reference>
<feature type="region of interest" description="Disordered" evidence="1">
    <location>
        <begin position="204"/>
        <end position="224"/>
    </location>
</feature>
<organism evidence="2 3">
    <name type="scientific">Anopheles maculatus</name>
    <dbReference type="NCBI Taxonomy" id="74869"/>
    <lineage>
        <taxon>Eukaryota</taxon>
        <taxon>Metazoa</taxon>
        <taxon>Ecdysozoa</taxon>
        <taxon>Arthropoda</taxon>
        <taxon>Hexapoda</taxon>
        <taxon>Insecta</taxon>
        <taxon>Pterygota</taxon>
        <taxon>Neoptera</taxon>
        <taxon>Endopterygota</taxon>
        <taxon>Diptera</taxon>
        <taxon>Nematocera</taxon>
        <taxon>Culicoidea</taxon>
        <taxon>Culicidae</taxon>
        <taxon>Anophelinae</taxon>
        <taxon>Anopheles</taxon>
        <taxon>Anopheles maculatus group</taxon>
    </lineage>
</organism>
<feature type="region of interest" description="Disordered" evidence="1">
    <location>
        <begin position="323"/>
        <end position="347"/>
    </location>
</feature>
<accession>A0A182SJ03</accession>
<name>A0A182SJ03_9DIPT</name>
<keyword evidence="3" id="KW-1185">Reference proteome</keyword>
<dbReference type="VEuPathDB" id="VectorBase:AMAM007729"/>
<evidence type="ECO:0000313" key="3">
    <source>
        <dbReference type="Proteomes" id="UP000075901"/>
    </source>
</evidence>
<feature type="compositionally biased region" description="Basic and acidic residues" evidence="1">
    <location>
        <begin position="332"/>
        <end position="347"/>
    </location>
</feature>
<protein>
    <submittedName>
        <fullName evidence="2">Uncharacterized protein</fullName>
    </submittedName>
</protein>
<dbReference type="EnsemblMetazoa" id="AMAM007729-RA">
    <property type="protein sequence ID" value="AMAM007729-PA"/>
    <property type="gene ID" value="AMAM007729"/>
</dbReference>
<evidence type="ECO:0000313" key="2">
    <source>
        <dbReference type="EnsemblMetazoa" id="AMAM007729-PA"/>
    </source>
</evidence>